<evidence type="ECO:0000313" key="12">
    <source>
        <dbReference type="Proteomes" id="UP000596857"/>
    </source>
</evidence>
<reference evidence="11 12" key="1">
    <citation type="submission" date="2019-10" db="EMBL/GenBank/DDBJ databases">
        <title>Description of Paenibacillus terricola sp. nov.</title>
        <authorList>
            <person name="Carlier A."/>
            <person name="Qi S."/>
        </authorList>
    </citation>
    <scope>NUCLEOTIDE SEQUENCE [LARGE SCALE GENOMIC DNA]</scope>
    <source>
        <strain evidence="11 12">LMG 31459</strain>
    </source>
</reference>
<dbReference type="CDD" id="cd17536">
    <property type="entry name" value="REC_YesN-like"/>
    <property type="match status" value="1"/>
</dbReference>
<comment type="caution">
    <text evidence="11">The sequence shown here is derived from an EMBL/GenBank/DDBJ whole genome shotgun (WGS) entry which is preliminary data.</text>
</comment>
<dbReference type="PROSITE" id="PS01124">
    <property type="entry name" value="HTH_ARAC_FAMILY_2"/>
    <property type="match status" value="1"/>
</dbReference>
<dbReference type="Pfam" id="PF12833">
    <property type="entry name" value="HTH_18"/>
    <property type="match status" value="1"/>
</dbReference>
<keyword evidence="6" id="KW-0238">DNA-binding</keyword>
<dbReference type="Gene3D" id="3.40.50.2300">
    <property type="match status" value="1"/>
</dbReference>
<dbReference type="SMART" id="SM00342">
    <property type="entry name" value="HTH_ARAC"/>
    <property type="match status" value="1"/>
</dbReference>
<dbReference type="PROSITE" id="PS50110">
    <property type="entry name" value="RESPONSE_REGULATORY"/>
    <property type="match status" value="1"/>
</dbReference>
<feature type="domain" description="Response regulatory" evidence="10">
    <location>
        <begin position="3"/>
        <end position="120"/>
    </location>
</feature>
<dbReference type="PANTHER" id="PTHR42713">
    <property type="entry name" value="HISTIDINE KINASE-RELATED"/>
    <property type="match status" value="1"/>
</dbReference>
<accession>A0ABX1YG97</accession>
<dbReference type="SMART" id="SM00448">
    <property type="entry name" value="REC"/>
    <property type="match status" value="1"/>
</dbReference>
<dbReference type="InterPro" id="IPR018060">
    <property type="entry name" value="HTH_AraC"/>
</dbReference>
<dbReference type="Gene3D" id="1.10.10.60">
    <property type="entry name" value="Homeodomain-like"/>
    <property type="match status" value="2"/>
</dbReference>
<keyword evidence="3 8" id="KW-0597">Phosphoprotein</keyword>
<dbReference type="InterPro" id="IPR009057">
    <property type="entry name" value="Homeodomain-like_sf"/>
</dbReference>
<keyword evidence="5" id="KW-0805">Transcription regulation</keyword>
<evidence type="ECO:0000256" key="1">
    <source>
        <dbReference type="ARBA" id="ARBA00004496"/>
    </source>
</evidence>
<evidence type="ECO:0000256" key="7">
    <source>
        <dbReference type="ARBA" id="ARBA00023163"/>
    </source>
</evidence>
<comment type="subcellular location">
    <subcellularLocation>
        <location evidence="1">Cytoplasm</location>
    </subcellularLocation>
</comment>
<dbReference type="SUPFAM" id="SSF52172">
    <property type="entry name" value="CheY-like"/>
    <property type="match status" value="1"/>
</dbReference>
<organism evidence="11 12">
    <name type="scientific">Paenibacillus phytohabitans</name>
    <dbReference type="NCBI Taxonomy" id="2654978"/>
    <lineage>
        <taxon>Bacteria</taxon>
        <taxon>Bacillati</taxon>
        <taxon>Bacillota</taxon>
        <taxon>Bacilli</taxon>
        <taxon>Bacillales</taxon>
        <taxon>Paenibacillaceae</taxon>
        <taxon>Paenibacillus</taxon>
    </lineage>
</organism>
<dbReference type="PANTHER" id="PTHR42713:SF3">
    <property type="entry name" value="TRANSCRIPTIONAL REGULATORY PROTEIN HPTR"/>
    <property type="match status" value="1"/>
</dbReference>
<name>A0ABX1YG97_9BACL</name>
<evidence type="ECO:0000256" key="5">
    <source>
        <dbReference type="ARBA" id="ARBA00023015"/>
    </source>
</evidence>
<evidence type="ECO:0000256" key="4">
    <source>
        <dbReference type="ARBA" id="ARBA00023012"/>
    </source>
</evidence>
<evidence type="ECO:0000313" key="11">
    <source>
        <dbReference type="EMBL" id="NOU79006.1"/>
    </source>
</evidence>
<evidence type="ECO:0000259" key="10">
    <source>
        <dbReference type="PROSITE" id="PS50110"/>
    </source>
</evidence>
<dbReference type="Proteomes" id="UP000596857">
    <property type="component" value="Unassembled WGS sequence"/>
</dbReference>
<dbReference type="PROSITE" id="PS00041">
    <property type="entry name" value="HTH_ARAC_FAMILY_1"/>
    <property type="match status" value="1"/>
</dbReference>
<evidence type="ECO:0000256" key="8">
    <source>
        <dbReference type="PROSITE-ProRule" id="PRU00169"/>
    </source>
</evidence>
<dbReference type="RefSeq" id="WP_171716940.1">
    <property type="nucleotide sequence ID" value="NZ_WHOB01000021.1"/>
</dbReference>
<keyword evidence="7" id="KW-0804">Transcription</keyword>
<sequence>MIRLLIVDDEQTTHEGLMNYIEWRDLGIDMVKAAGDGWEALQLCGSFRPDIVLTDVKMPRMDGIELAMKLKQLLPQCKVLFLSSYADKAYLKSAIQLKALDYIEKPVNLDHIREHIRHAVELCLEERKMRAIEHTFRNQSELLEQEQQALFWIAGNVSNNQDEMLIRASTLFPQGASFVTAVIKLHHLTEQDNQNLMPNKNTLLEQIGLRFSAISIEVLRGFKDPQHIIIHAFSRSLGAPEDLVNALALIRSDIQAVLQKPLLTFIGVGQLVHHPERLITSYHTAVIALQRQFFKGYNHIIVYHEQPRAASGDSFRISALESTFAISLEQENEKEAFALVADAASALELDEDLLVNDAKNIFSDLLLTLFKFADQKKVTLAELREDREYLWNVLFQFNTLHEMTAYTEDKLTVFFNKLRDKPSGGSITSSIQKCVHANYKKTELSIKMIADQLFLTPNYLSLQFKKETGITINQYITDYRIAKAKELLADRQYKLYEIAAHVGIQDANYFAKTFKKVTGMTPSEYKEKHT</sequence>
<dbReference type="PRINTS" id="PR00032">
    <property type="entry name" value="HTHARAC"/>
</dbReference>
<dbReference type="InterPro" id="IPR001789">
    <property type="entry name" value="Sig_transdc_resp-reg_receiver"/>
</dbReference>
<dbReference type="InterPro" id="IPR020449">
    <property type="entry name" value="Tscrpt_reg_AraC-type_HTH"/>
</dbReference>
<feature type="domain" description="HTH araC/xylS-type" evidence="9">
    <location>
        <begin position="429"/>
        <end position="528"/>
    </location>
</feature>
<evidence type="ECO:0000256" key="2">
    <source>
        <dbReference type="ARBA" id="ARBA00022490"/>
    </source>
</evidence>
<evidence type="ECO:0000256" key="6">
    <source>
        <dbReference type="ARBA" id="ARBA00023125"/>
    </source>
</evidence>
<evidence type="ECO:0000259" key="9">
    <source>
        <dbReference type="PROSITE" id="PS01124"/>
    </source>
</evidence>
<dbReference type="InterPro" id="IPR011006">
    <property type="entry name" value="CheY-like_superfamily"/>
</dbReference>
<keyword evidence="4" id="KW-0902">Two-component regulatory system</keyword>
<protein>
    <submittedName>
        <fullName evidence="11">Response regulator</fullName>
    </submittedName>
</protein>
<dbReference type="Pfam" id="PF00072">
    <property type="entry name" value="Response_reg"/>
    <property type="match status" value="1"/>
</dbReference>
<gene>
    <name evidence="11" type="ORF">GC101_08935</name>
</gene>
<dbReference type="EMBL" id="WHOB01000021">
    <property type="protein sequence ID" value="NOU79006.1"/>
    <property type="molecule type" value="Genomic_DNA"/>
</dbReference>
<keyword evidence="2" id="KW-0963">Cytoplasm</keyword>
<evidence type="ECO:0000256" key="3">
    <source>
        <dbReference type="ARBA" id="ARBA00022553"/>
    </source>
</evidence>
<dbReference type="SUPFAM" id="SSF46689">
    <property type="entry name" value="Homeodomain-like"/>
    <property type="match status" value="1"/>
</dbReference>
<dbReference type="InterPro" id="IPR051552">
    <property type="entry name" value="HptR"/>
</dbReference>
<dbReference type="InterPro" id="IPR018062">
    <property type="entry name" value="HTH_AraC-typ_CS"/>
</dbReference>
<feature type="modified residue" description="4-aspartylphosphate" evidence="8">
    <location>
        <position position="55"/>
    </location>
</feature>
<keyword evidence="12" id="KW-1185">Reference proteome</keyword>
<proteinExistence type="predicted"/>